<accession>A0AA36EIP8</accession>
<keyword evidence="2" id="KW-0812">Transmembrane</keyword>
<dbReference type="AlphaFoldDB" id="A0AA36EIP8"/>
<evidence type="ECO:0000256" key="4">
    <source>
        <dbReference type="ARBA" id="ARBA00023136"/>
    </source>
</evidence>
<dbReference type="GO" id="GO:0030150">
    <property type="term" value="P:protein import into mitochondrial matrix"/>
    <property type="evidence" value="ECO:0007669"/>
    <property type="project" value="TreeGrafter"/>
</dbReference>
<evidence type="ECO:0000256" key="1">
    <source>
        <dbReference type="ARBA" id="ARBA00004141"/>
    </source>
</evidence>
<evidence type="ECO:0000313" key="6">
    <source>
        <dbReference type="Proteomes" id="UP001177003"/>
    </source>
</evidence>
<organism evidence="5 6">
    <name type="scientific">Lactuca saligna</name>
    <name type="common">Willowleaf lettuce</name>
    <dbReference type="NCBI Taxonomy" id="75948"/>
    <lineage>
        <taxon>Eukaryota</taxon>
        <taxon>Viridiplantae</taxon>
        <taxon>Streptophyta</taxon>
        <taxon>Embryophyta</taxon>
        <taxon>Tracheophyta</taxon>
        <taxon>Spermatophyta</taxon>
        <taxon>Magnoliopsida</taxon>
        <taxon>eudicotyledons</taxon>
        <taxon>Gunneridae</taxon>
        <taxon>Pentapetalae</taxon>
        <taxon>asterids</taxon>
        <taxon>campanulids</taxon>
        <taxon>Asterales</taxon>
        <taxon>Asteraceae</taxon>
        <taxon>Cichorioideae</taxon>
        <taxon>Cichorieae</taxon>
        <taxon>Lactucinae</taxon>
        <taxon>Lactuca</taxon>
    </lineage>
</organism>
<dbReference type="PANTHER" id="PTHR15371:SF0">
    <property type="entry name" value="SD19278P"/>
    <property type="match status" value="1"/>
</dbReference>
<comment type="subcellular location">
    <subcellularLocation>
        <location evidence="1">Membrane</location>
        <topology evidence="1">Multi-pass membrane protein</topology>
    </subcellularLocation>
</comment>
<evidence type="ECO:0000256" key="3">
    <source>
        <dbReference type="ARBA" id="ARBA00022989"/>
    </source>
</evidence>
<dbReference type="InterPro" id="IPR045238">
    <property type="entry name" value="Tim23-like"/>
</dbReference>
<sequence length="125" mass="13472">MYKLPTSLEYLFQEESIAQRRSWVKNLTYYIGIGYLSSVVVGMGKGLVEGVKASDARDTMKLRVNRNEMCGGRISDWSVVARLVTGALYKAAAGPRSTAVVGAIGGIAVGSAVTGKQILKRYIPI</sequence>
<proteinExistence type="predicted"/>
<gene>
    <name evidence="5" type="ORF">LSALG_LOCUS37071</name>
</gene>
<reference evidence="5" key="1">
    <citation type="submission" date="2023-04" db="EMBL/GenBank/DDBJ databases">
        <authorList>
            <person name="Vijverberg K."/>
            <person name="Xiong W."/>
            <person name="Schranz E."/>
        </authorList>
    </citation>
    <scope>NUCLEOTIDE SEQUENCE</scope>
</reference>
<dbReference type="Proteomes" id="UP001177003">
    <property type="component" value="Chromosome 8"/>
</dbReference>
<evidence type="ECO:0000256" key="2">
    <source>
        <dbReference type="ARBA" id="ARBA00022692"/>
    </source>
</evidence>
<keyword evidence="6" id="KW-1185">Reference proteome</keyword>
<evidence type="ECO:0000313" key="5">
    <source>
        <dbReference type="EMBL" id="CAI9298301.1"/>
    </source>
</evidence>
<dbReference type="PANTHER" id="PTHR15371">
    <property type="entry name" value="TIM23"/>
    <property type="match status" value="1"/>
</dbReference>
<protein>
    <submittedName>
        <fullName evidence="5">Uncharacterized protein</fullName>
    </submittedName>
</protein>
<name>A0AA36EIP8_LACSI</name>
<dbReference type="GO" id="GO:0008320">
    <property type="term" value="F:protein transmembrane transporter activity"/>
    <property type="evidence" value="ECO:0007669"/>
    <property type="project" value="TreeGrafter"/>
</dbReference>
<keyword evidence="3" id="KW-1133">Transmembrane helix</keyword>
<keyword evidence="4" id="KW-0472">Membrane</keyword>
<dbReference type="GO" id="GO:0005744">
    <property type="term" value="C:TIM23 mitochondrial import inner membrane translocase complex"/>
    <property type="evidence" value="ECO:0007669"/>
    <property type="project" value="TreeGrafter"/>
</dbReference>
<dbReference type="EMBL" id="OX465084">
    <property type="protein sequence ID" value="CAI9298301.1"/>
    <property type="molecule type" value="Genomic_DNA"/>
</dbReference>